<proteinExistence type="predicted"/>
<dbReference type="InterPro" id="IPR005184">
    <property type="entry name" value="DUF306_Meta_HslJ"/>
</dbReference>
<accession>A0A1C2DVP0</accession>
<dbReference type="Pfam" id="PF03724">
    <property type="entry name" value="META"/>
    <property type="match status" value="1"/>
</dbReference>
<dbReference type="PANTHER" id="PTHR38013:SF1">
    <property type="entry name" value="GLYCOPROTEIN_POLYSACCHARIDE METABOLISM"/>
    <property type="match status" value="1"/>
</dbReference>
<keyword evidence="4" id="KW-1185">Reference proteome</keyword>
<dbReference type="PANTHER" id="PTHR38013">
    <property type="entry name" value="GLYCOPROTEIN/POLYSACCHARIDE METABOLISM"/>
    <property type="match status" value="1"/>
</dbReference>
<evidence type="ECO:0000259" key="2">
    <source>
        <dbReference type="Pfam" id="PF03724"/>
    </source>
</evidence>
<protein>
    <recommendedName>
        <fullName evidence="2">DUF306 domain-containing protein</fullName>
    </recommendedName>
</protein>
<dbReference type="OrthoDB" id="9809132at2"/>
<feature type="signal peptide" evidence="1">
    <location>
        <begin position="1"/>
        <end position="25"/>
    </location>
</feature>
<dbReference type="InterPro" id="IPR053196">
    <property type="entry name" value="Lipoprotein_YbaY-like"/>
</dbReference>
<dbReference type="RefSeq" id="WP_024927159.1">
    <property type="nucleotide sequence ID" value="NZ_MDEO01000031.1"/>
</dbReference>
<dbReference type="Pfam" id="PF09619">
    <property type="entry name" value="YscW"/>
    <property type="match status" value="1"/>
</dbReference>
<gene>
    <name evidence="3" type="ORF">QV13_10720</name>
</gene>
<organism evidence="3 4">
    <name type="scientific">Mesorhizobium hungaricum</name>
    <dbReference type="NCBI Taxonomy" id="1566387"/>
    <lineage>
        <taxon>Bacteria</taxon>
        <taxon>Pseudomonadati</taxon>
        <taxon>Pseudomonadota</taxon>
        <taxon>Alphaproteobacteria</taxon>
        <taxon>Hyphomicrobiales</taxon>
        <taxon>Phyllobacteriaceae</taxon>
        <taxon>Mesorhizobium</taxon>
    </lineage>
</organism>
<reference evidence="3 4" key="1">
    <citation type="submission" date="2016-08" db="EMBL/GenBank/DDBJ databases">
        <title>Whole genome sequence of Mesorhizobium sp. strain UASWS1009 isolated from industrial sewage.</title>
        <authorList>
            <person name="Crovadore J."/>
            <person name="Calmin G."/>
            <person name="Chablais R."/>
            <person name="Cochard B."/>
            <person name="Lefort F."/>
        </authorList>
    </citation>
    <scope>NUCLEOTIDE SEQUENCE [LARGE SCALE GENOMIC DNA]</scope>
    <source>
        <strain evidence="3 4">UASWS1009</strain>
    </source>
</reference>
<feature type="domain" description="DUF306" evidence="2">
    <location>
        <begin position="142"/>
        <end position="245"/>
    </location>
</feature>
<dbReference type="AlphaFoldDB" id="A0A1C2DVP0"/>
<dbReference type="InterPro" id="IPR038670">
    <property type="entry name" value="HslJ-like_sf"/>
</dbReference>
<evidence type="ECO:0000256" key="1">
    <source>
        <dbReference type="SAM" id="SignalP"/>
    </source>
</evidence>
<name>A0A1C2DVP0_9HYPH</name>
<dbReference type="Proteomes" id="UP000094412">
    <property type="component" value="Unassembled WGS sequence"/>
</dbReference>
<dbReference type="Gene3D" id="2.40.128.270">
    <property type="match status" value="1"/>
</dbReference>
<evidence type="ECO:0000313" key="3">
    <source>
        <dbReference type="EMBL" id="OCX18715.1"/>
    </source>
</evidence>
<dbReference type="InterPro" id="IPR039366">
    <property type="entry name" value="Pilotin"/>
</dbReference>
<keyword evidence="1" id="KW-0732">Signal</keyword>
<sequence length="251" mass="27561">MTLNRRNMIGLMAAALVVPATYAQARPRTLTGTVTYRERMMLPPNSTVEVTLVDISLADAPARTLARQVIKGATASPIRFRLSFDDSRIRKGNTYALQARITQGKRLLFINTTRHTVFDGGPDNTEIRVERVAAEPEAEIGLTGKWLAEDIRGRGVIDNAQTTLEIDRSGTVSGKGGCNGYGGKAAIAGNRIRFGSMMSTQMACTPAVMDQETKFLSALGEVRSWRIDRARRKLQLLDRRGRPVVILARMG</sequence>
<evidence type="ECO:0000313" key="4">
    <source>
        <dbReference type="Proteomes" id="UP000094412"/>
    </source>
</evidence>
<feature type="chain" id="PRO_5008659869" description="DUF306 domain-containing protein" evidence="1">
    <location>
        <begin position="26"/>
        <end position="251"/>
    </location>
</feature>
<comment type="caution">
    <text evidence="3">The sequence shown here is derived from an EMBL/GenBank/DDBJ whole genome shotgun (WGS) entry which is preliminary data.</text>
</comment>
<dbReference type="STRING" id="1566387.QV13_10720"/>
<dbReference type="EMBL" id="MDEO01000031">
    <property type="protein sequence ID" value="OCX18715.1"/>
    <property type="molecule type" value="Genomic_DNA"/>
</dbReference>